<dbReference type="EMBL" id="AUWU02000005">
    <property type="protein sequence ID" value="KAH0573210.1"/>
    <property type="molecule type" value="Genomic_DNA"/>
</dbReference>
<evidence type="ECO:0000256" key="10">
    <source>
        <dbReference type="ARBA" id="ARBA00049659"/>
    </source>
</evidence>
<evidence type="ECO:0000256" key="11">
    <source>
        <dbReference type="ARBA" id="ARBA00049760"/>
    </source>
</evidence>
<keyword evidence="6" id="KW-0243">Dynein</keyword>
<dbReference type="AlphaFoldDB" id="V6LDN8"/>
<dbReference type="InterPro" id="IPR032675">
    <property type="entry name" value="LRR_dom_sf"/>
</dbReference>
<name>V6LDN8_9EUKA</name>
<dbReference type="FunFam" id="3.80.10.10:FF:000049">
    <property type="entry name" value="Dynein light chain 1"/>
    <property type="match status" value="1"/>
</dbReference>
<feature type="domain" description="Leucine-rich repeat and WD repeat-containing protein 1 LRR" evidence="12">
    <location>
        <begin position="103"/>
        <end position="187"/>
    </location>
</feature>
<comment type="subcellular location">
    <subcellularLocation>
        <location evidence="1">Cytoplasm</location>
        <location evidence="1">Cytoskeleton</location>
        <location evidence="1">Cilium axoneme</location>
    </subcellularLocation>
</comment>
<dbReference type="InterPro" id="IPR001611">
    <property type="entry name" value="Leu-rich_rpt"/>
</dbReference>
<evidence type="ECO:0000256" key="5">
    <source>
        <dbReference type="ARBA" id="ARBA00022737"/>
    </source>
</evidence>
<accession>V6LDN8</accession>
<dbReference type="PANTHER" id="PTHR15454:SF73">
    <property type="entry name" value="DYNEIN AXONEMAL LIGHT CHAIN 1"/>
    <property type="match status" value="1"/>
</dbReference>
<dbReference type="PANTHER" id="PTHR15454">
    <property type="entry name" value="NISCHARIN RELATED"/>
    <property type="match status" value="1"/>
</dbReference>
<dbReference type="EMBL" id="KI546167">
    <property type="protein sequence ID" value="EST41791.1"/>
    <property type="molecule type" value="Genomic_DNA"/>
</dbReference>
<keyword evidence="5" id="KW-0677">Repeat</keyword>
<dbReference type="Pfam" id="PF23211">
    <property type="entry name" value="LRR_LRWD1"/>
    <property type="match status" value="1"/>
</dbReference>
<dbReference type="VEuPathDB" id="GiardiaDB:SS50377_25330"/>
<keyword evidence="9" id="KW-0966">Cell projection</keyword>
<evidence type="ECO:0000313" key="13">
    <source>
        <dbReference type="EMBL" id="EST41791.1"/>
    </source>
</evidence>
<evidence type="ECO:0000259" key="12">
    <source>
        <dbReference type="Pfam" id="PF23211"/>
    </source>
</evidence>
<dbReference type="GO" id="GO:0030286">
    <property type="term" value="C:dynein complex"/>
    <property type="evidence" value="ECO:0007669"/>
    <property type="project" value="UniProtKB-KW"/>
</dbReference>
<reference evidence="14" key="2">
    <citation type="submission" date="2020-12" db="EMBL/GenBank/DDBJ databases">
        <title>New Spironucleus salmonicida genome in near-complete chromosomes.</title>
        <authorList>
            <person name="Xu F."/>
            <person name="Kurt Z."/>
            <person name="Jimenez-Gonzalez A."/>
            <person name="Astvaldsson A."/>
            <person name="Andersson J.O."/>
            <person name="Svard S.G."/>
        </authorList>
    </citation>
    <scope>NUCLEOTIDE SEQUENCE</scope>
    <source>
        <strain evidence="14">ATCC 50377</strain>
    </source>
</reference>
<keyword evidence="15" id="KW-1185">Reference proteome</keyword>
<reference evidence="13 14" key="1">
    <citation type="journal article" date="2014" name="PLoS Genet.">
        <title>The Genome of Spironucleus salmonicida Highlights a Fish Pathogen Adapted to Fluctuating Environments.</title>
        <authorList>
            <person name="Xu F."/>
            <person name="Jerlstrom-Hultqvist J."/>
            <person name="Einarsson E."/>
            <person name="Astvaldsson A."/>
            <person name="Svard S.G."/>
            <person name="Andersson J.O."/>
        </authorList>
    </citation>
    <scope>NUCLEOTIDE SEQUENCE</scope>
    <source>
        <strain evidence="14">ATCC 50377</strain>
    </source>
</reference>
<evidence type="ECO:0000256" key="4">
    <source>
        <dbReference type="ARBA" id="ARBA00022701"/>
    </source>
</evidence>
<evidence type="ECO:0000313" key="14">
    <source>
        <dbReference type="EMBL" id="KAH0573210.1"/>
    </source>
</evidence>
<organism evidence="13">
    <name type="scientific">Spironucleus salmonicida</name>
    <dbReference type="NCBI Taxonomy" id="348837"/>
    <lineage>
        <taxon>Eukaryota</taxon>
        <taxon>Metamonada</taxon>
        <taxon>Diplomonadida</taxon>
        <taxon>Hexamitidae</taxon>
        <taxon>Hexamitinae</taxon>
        <taxon>Spironucleus</taxon>
    </lineage>
</organism>
<gene>
    <name evidence="13" type="ORF">SS50377_18624</name>
    <name evidence="14" type="ORF">SS50377_25330</name>
</gene>
<dbReference type="OrthoDB" id="266138at2759"/>
<keyword evidence="2" id="KW-0963">Cytoplasm</keyword>
<dbReference type="Pfam" id="PF12799">
    <property type="entry name" value="LRR_4"/>
    <property type="match status" value="1"/>
</dbReference>
<evidence type="ECO:0000256" key="1">
    <source>
        <dbReference type="ARBA" id="ARBA00004430"/>
    </source>
</evidence>
<keyword evidence="4" id="KW-0493">Microtubule</keyword>
<dbReference type="GO" id="GO:0005874">
    <property type="term" value="C:microtubule"/>
    <property type="evidence" value="ECO:0007669"/>
    <property type="project" value="UniProtKB-KW"/>
</dbReference>
<evidence type="ECO:0000256" key="9">
    <source>
        <dbReference type="ARBA" id="ARBA00023273"/>
    </source>
</evidence>
<proteinExistence type="inferred from homology"/>
<evidence type="ECO:0000256" key="6">
    <source>
        <dbReference type="ARBA" id="ARBA00023017"/>
    </source>
</evidence>
<dbReference type="Gene3D" id="3.80.10.10">
    <property type="entry name" value="Ribonuclease Inhibitor"/>
    <property type="match status" value="1"/>
</dbReference>
<keyword evidence="8" id="KW-0206">Cytoskeleton</keyword>
<protein>
    <recommendedName>
        <fullName evidence="11">Dynein axonemal light chain 1</fullName>
    </recommendedName>
</protein>
<evidence type="ECO:0000256" key="3">
    <source>
        <dbReference type="ARBA" id="ARBA00022614"/>
    </source>
</evidence>
<dbReference type="SUPFAM" id="SSF52058">
    <property type="entry name" value="L domain-like"/>
    <property type="match status" value="1"/>
</dbReference>
<evidence type="ECO:0000256" key="8">
    <source>
        <dbReference type="ARBA" id="ARBA00023212"/>
    </source>
</evidence>
<dbReference type="InterPro" id="IPR056363">
    <property type="entry name" value="LRR_LRWD1_dom"/>
</dbReference>
<dbReference type="Proteomes" id="UP000018208">
    <property type="component" value="Unassembled WGS sequence"/>
</dbReference>
<evidence type="ECO:0000313" key="15">
    <source>
        <dbReference type="Proteomes" id="UP000018208"/>
    </source>
</evidence>
<evidence type="ECO:0000256" key="2">
    <source>
        <dbReference type="ARBA" id="ARBA00022490"/>
    </source>
</evidence>
<sequence>MSKPVSCKDAIKLYAQKVTDELRKDNPEAPEAKPEELKEVLLYYQYPPMDKMDASLQTLKECEKLSLSSNNIDKITGISNLPHLKILSLGRNAIKKIEGLDGVKDTLQQLWISHNLIEKLHPLLTLKNLQVLYMACNNINSWGEIERLSELPNLQEISFIGNPLQISTADWRKQVFKRLPNLKKLDGVPPSDEDLAG</sequence>
<keyword evidence="3" id="KW-0433">Leucine-rich repeat</keyword>
<keyword evidence="7" id="KW-0505">Motor protein</keyword>
<dbReference type="InterPro" id="IPR025875">
    <property type="entry name" value="Leu-rich_rpt_4"/>
</dbReference>
<evidence type="ECO:0000256" key="7">
    <source>
        <dbReference type="ARBA" id="ARBA00023175"/>
    </source>
</evidence>
<dbReference type="GO" id="GO:0005930">
    <property type="term" value="C:axoneme"/>
    <property type="evidence" value="ECO:0007669"/>
    <property type="project" value="UniProtKB-SubCell"/>
</dbReference>
<dbReference type="PROSITE" id="PS51450">
    <property type="entry name" value="LRR"/>
    <property type="match status" value="4"/>
</dbReference>
<comment type="similarity">
    <text evidence="10">Belongs to the dynein light chain LC1-type family.</text>
</comment>
<dbReference type="SMART" id="SM00365">
    <property type="entry name" value="LRR_SD22"/>
    <property type="match status" value="4"/>
</dbReference>